<dbReference type="GO" id="GO:0003677">
    <property type="term" value="F:DNA binding"/>
    <property type="evidence" value="ECO:0007669"/>
    <property type="project" value="UniProtKB-UniRule"/>
</dbReference>
<dbReference type="InterPro" id="IPR011010">
    <property type="entry name" value="DNA_brk_join_enz"/>
</dbReference>
<dbReference type="InterPro" id="IPR044068">
    <property type="entry name" value="CB"/>
</dbReference>
<dbReference type="Gene3D" id="1.10.443.10">
    <property type="entry name" value="Intergrase catalytic core"/>
    <property type="match status" value="1"/>
</dbReference>
<evidence type="ECO:0000256" key="2">
    <source>
        <dbReference type="ARBA" id="ARBA00023172"/>
    </source>
</evidence>
<evidence type="ECO:0000313" key="6">
    <source>
        <dbReference type="EMBL" id="PIB74449.1"/>
    </source>
</evidence>
<name>A0A2G5P7V4_9MYCO</name>
<dbReference type="Gene3D" id="1.10.150.130">
    <property type="match status" value="1"/>
</dbReference>
<protein>
    <submittedName>
        <fullName evidence="6">Site-specific integrase</fullName>
    </submittedName>
</protein>
<feature type="domain" description="Core-binding (CB)" evidence="5">
    <location>
        <begin position="74"/>
        <end position="173"/>
    </location>
</feature>
<dbReference type="CDD" id="cd01189">
    <property type="entry name" value="INT_ICEBs1_C_like"/>
    <property type="match status" value="1"/>
</dbReference>
<dbReference type="PANTHER" id="PTHR30349">
    <property type="entry name" value="PHAGE INTEGRASE-RELATED"/>
    <property type="match status" value="1"/>
</dbReference>
<dbReference type="AlphaFoldDB" id="A0A2G5P7V4"/>
<comment type="caution">
    <text evidence="6">The sequence shown here is derived from an EMBL/GenBank/DDBJ whole genome shotgun (WGS) entry which is preliminary data.</text>
</comment>
<evidence type="ECO:0000259" key="5">
    <source>
        <dbReference type="PROSITE" id="PS51900"/>
    </source>
</evidence>
<dbReference type="InterPro" id="IPR050090">
    <property type="entry name" value="Tyrosine_recombinase_XerCD"/>
</dbReference>
<keyword evidence="7" id="KW-1185">Reference proteome</keyword>
<dbReference type="PROSITE" id="PS51898">
    <property type="entry name" value="TYR_RECOMBINASE"/>
    <property type="match status" value="1"/>
</dbReference>
<sequence length="408" mass="45103">MTERRNLPPGVKRKTLASGAIRYEVRVDVHNPNAEGPQREQVRKRFKTKAEALEFYNGVQSERARGTFVSPSEMTVQQAVDDWLAGQRIRPKTRSAYITALRPVVDALGNKRVQAVTKADLEKVRGSLEDGTSTMGTWNAPTKLKGKPVRKKWAASNINVTLRLVTTIFKDLLDQGVLPRNVAELVKRLETEKPPIVVLTDAQTKRLLADTAEDRLGVAWRLATCGMRRGEICALRWTDVDFTAGVVRIMENRVPVSGGTHTGPPKTPTAIREMPMLPDVKAALKREKKRQAAERLRAANLYVGQGYVVCDELGRGLHPDTLTHKWADVLAELKLPHVRLHDARHGFASLAHAAGVPLADIAAWLGHKDGTFTLRTYTHSTDTGLSKTAETMGKVFGKTAAKAKVTRK</sequence>
<evidence type="ECO:0000256" key="3">
    <source>
        <dbReference type="PROSITE-ProRule" id="PRU01248"/>
    </source>
</evidence>
<accession>A0A2G5P7V4</accession>
<organism evidence="6 7">
    <name type="scientific">Mycolicibacterium brumae</name>
    <dbReference type="NCBI Taxonomy" id="85968"/>
    <lineage>
        <taxon>Bacteria</taxon>
        <taxon>Bacillati</taxon>
        <taxon>Actinomycetota</taxon>
        <taxon>Actinomycetes</taxon>
        <taxon>Mycobacteriales</taxon>
        <taxon>Mycobacteriaceae</taxon>
        <taxon>Mycolicibacterium</taxon>
    </lineage>
</organism>
<proteinExistence type="predicted"/>
<dbReference type="RefSeq" id="WP_090590077.1">
    <property type="nucleotide sequence ID" value="NZ_CP104302.1"/>
</dbReference>
<reference evidence="6 7" key="1">
    <citation type="journal article" date="2017" name="Infect. Genet. Evol.">
        <title>The new phylogeny of the genus Mycobacterium: The old and the news.</title>
        <authorList>
            <person name="Tortoli E."/>
            <person name="Fedrizzi T."/>
            <person name="Meehan C.J."/>
            <person name="Trovato A."/>
            <person name="Grottola A."/>
            <person name="Giacobazzi E."/>
            <person name="Serpini G.F."/>
            <person name="Tagliazucchi S."/>
            <person name="Fabio A."/>
            <person name="Bettua C."/>
            <person name="Bertorelli R."/>
            <person name="Frascaro F."/>
            <person name="De Sanctis V."/>
            <person name="Pecorari M."/>
            <person name="Jousson O."/>
            <person name="Segata N."/>
            <person name="Cirillo D.M."/>
        </authorList>
    </citation>
    <scope>NUCLEOTIDE SEQUENCE [LARGE SCALE GENOMIC DNA]</scope>
    <source>
        <strain evidence="6 7">CIP1034565</strain>
    </source>
</reference>
<dbReference type="SUPFAM" id="SSF56349">
    <property type="entry name" value="DNA breaking-rejoining enzymes"/>
    <property type="match status" value="1"/>
</dbReference>
<dbReference type="Proteomes" id="UP000230551">
    <property type="component" value="Unassembled WGS sequence"/>
</dbReference>
<dbReference type="PROSITE" id="PS51900">
    <property type="entry name" value="CB"/>
    <property type="match status" value="1"/>
</dbReference>
<dbReference type="InterPro" id="IPR013762">
    <property type="entry name" value="Integrase-like_cat_sf"/>
</dbReference>
<dbReference type="InterPro" id="IPR002104">
    <property type="entry name" value="Integrase_catalytic"/>
</dbReference>
<evidence type="ECO:0000259" key="4">
    <source>
        <dbReference type="PROSITE" id="PS51898"/>
    </source>
</evidence>
<dbReference type="GO" id="GO:0006310">
    <property type="term" value="P:DNA recombination"/>
    <property type="evidence" value="ECO:0007669"/>
    <property type="project" value="UniProtKB-KW"/>
</dbReference>
<dbReference type="STRING" id="85968.GCA_900073015_02715"/>
<dbReference type="OrthoDB" id="4326943at2"/>
<dbReference type="EMBL" id="PDCN02000017">
    <property type="protein sequence ID" value="PIB74449.1"/>
    <property type="molecule type" value="Genomic_DNA"/>
</dbReference>
<dbReference type="Pfam" id="PF00589">
    <property type="entry name" value="Phage_integrase"/>
    <property type="match status" value="1"/>
</dbReference>
<gene>
    <name evidence="6" type="ORF">CQY22_013350</name>
</gene>
<dbReference type="PANTHER" id="PTHR30349:SF91">
    <property type="entry name" value="INTA PROTEIN"/>
    <property type="match status" value="1"/>
</dbReference>
<dbReference type="InterPro" id="IPR010998">
    <property type="entry name" value="Integrase_recombinase_N"/>
</dbReference>
<keyword evidence="2" id="KW-0233">DNA recombination</keyword>
<keyword evidence="1 3" id="KW-0238">DNA-binding</keyword>
<feature type="domain" description="Tyr recombinase" evidence="4">
    <location>
        <begin position="194"/>
        <end position="390"/>
    </location>
</feature>
<evidence type="ECO:0000313" key="7">
    <source>
        <dbReference type="Proteomes" id="UP000230551"/>
    </source>
</evidence>
<evidence type="ECO:0000256" key="1">
    <source>
        <dbReference type="ARBA" id="ARBA00023125"/>
    </source>
</evidence>
<dbReference type="GO" id="GO:0015074">
    <property type="term" value="P:DNA integration"/>
    <property type="evidence" value="ECO:0007669"/>
    <property type="project" value="InterPro"/>
</dbReference>